<name>A0A4Q0MHI6_9HYPH</name>
<protein>
    <submittedName>
        <fullName evidence="2">Uncharacterized protein</fullName>
    </submittedName>
</protein>
<dbReference type="OrthoDB" id="8478167at2"/>
<feature type="chain" id="PRO_5020353511" evidence="1">
    <location>
        <begin position="25"/>
        <end position="244"/>
    </location>
</feature>
<gene>
    <name evidence="2" type="ORF">EK403_12130</name>
</gene>
<proteinExistence type="predicted"/>
<comment type="caution">
    <text evidence="2">The sequence shown here is derived from an EMBL/GenBank/DDBJ whole genome shotgun (WGS) entry which is preliminary data.</text>
</comment>
<reference evidence="2 3" key="1">
    <citation type="submission" date="2018-12" db="EMBL/GenBank/DDBJ databases">
        <title>bacterium Hansschlegelia zhihuaiae S113.</title>
        <authorList>
            <person name="He J."/>
        </authorList>
    </citation>
    <scope>NUCLEOTIDE SEQUENCE [LARGE SCALE GENOMIC DNA]</scope>
    <source>
        <strain evidence="2 3">S 113</strain>
    </source>
</reference>
<dbReference type="AlphaFoldDB" id="A0A4Q0MHI6"/>
<evidence type="ECO:0000313" key="3">
    <source>
        <dbReference type="Proteomes" id="UP000289708"/>
    </source>
</evidence>
<evidence type="ECO:0000313" key="2">
    <source>
        <dbReference type="EMBL" id="RXF73037.1"/>
    </source>
</evidence>
<keyword evidence="3" id="KW-1185">Reference proteome</keyword>
<dbReference type="EMBL" id="RYFI01000011">
    <property type="protein sequence ID" value="RXF73037.1"/>
    <property type="molecule type" value="Genomic_DNA"/>
</dbReference>
<evidence type="ECO:0000256" key="1">
    <source>
        <dbReference type="SAM" id="SignalP"/>
    </source>
</evidence>
<sequence>MGGRRLGLTAAALLAAALAGCAQTGDFGRPQPNVVNDALMPATGAALAYARNEPVSSFRLTDEEREMRDLAWAIVTPPLSEQVRGRMLAELRRTRILPAARARLDPASYVRALISIDFRSSAARYARLKEDVRADTYRIEPFFAAASDVAEGDRVRARALTRVPDVTEAERADALARIEENALMIGWVRESFEERLVSYRFALDRLILETPDPYAVEVSRAIDAFAAVLGSLRPLGAPRGVFKS</sequence>
<accession>A0A4Q0MHI6</accession>
<keyword evidence="1" id="KW-0732">Signal</keyword>
<organism evidence="2 3">
    <name type="scientific">Hansschlegelia zhihuaiae</name>
    <dbReference type="NCBI Taxonomy" id="405005"/>
    <lineage>
        <taxon>Bacteria</taxon>
        <taxon>Pseudomonadati</taxon>
        <taxon>Pseudomonadota</taxon>
        <taxon>Alphaproteobacteria</taxon>
        <taxon>Hyphomicrobiales</taxon>
        <taxon>Methylopilaceae</taxon>
        <taxon>Hansschlegelia</taxon>
    </lineage>
</organism>
<feature type="signal peptide" evidence="1">
    <location>
        <begin position="1"/>
        <end position="24"/>
    </location>
</feature>
<dbReference type="PROSITE" id="PS51257">
    <property type="entry name" value="PROKAR_LIPOPROTEIN"/>
    <property type="match status" value="1"/>
</dbReference>
<dbReference type="Proteomes" id="UP000289708">
    <property type="component" value="Unassembled WGS sequence"/>
</dbReference>